<organism evidence="3 4">
    <name type="scientific">Microvirga puerhi</name>
    <dbReference type="NCBI Taxonomy" id="2876078"/>
    <lineage>
        <taxon>Bacteria</taxon>
        <taxon>Pseudomonadati</taxon>
        <taxon>Pseudomonadota</taxon>
        <taxon>Alphaproteobacteria</taxon>
        <taxon>Hyphomicrobiales</taxon>
        <taxon>Methylobacteriaceae</taxon>
        <taxon>Microvirga</taxon>
    </lineage>
</organism>
<gene>
    <name evidence="3" type="ORF">K9B37_21730</name>
</gene>
<evidence type="ECO:0000313" key="3">
    <source>
        <dbReference type="EMBL" id="MBZ6078881.1"/>
    </source>
</evidence>
<dbReference type="RefSeq" id="WP_224315634.1">
    <property type="nucleotide sequence ID" value="NZ_JAIRBM010000023.1"/>
</dbReference>
<accession>A0ABS7VTI9</accession>
<dbReference type="GO" id="GO:0016787">
    <property type="term" value="F:hydrolase activity"/>
    <property type="evidence" value="ECO:0007669"/>
    <property type="project" value="UniProtKB-KW"/>
</dbReference>
<comment type="caution">
    <text evidence="3">The sequence shown here is derived from an EMBL/GenBank/DDBJ whole genome shotgun (WGS) entry which is preliminary data.</text>
</comment>
<name>A0ABS7VTI9_9HYPH</name>
<dbReference type="PANTHER" id="PTHR43540:SF15">
    <property type="entry name" value="BLR5631 PROTEIN"/>
    <property type="match status" value="1"/>
</dbReference>
<dbReference type="InterPro" id="IPR036380">
    <property type="entry name" value="Isochorismatase-like_sf"/>
</dbReference>
<keyword evidence="4" id="KW-1185">Reference proteome</keyword>
<reference evidence="3 4" key="1">
    <citation type="submission" date="2021-09" db="EMBL/GenBank/DDBJ databases">
        <title>The complete genome sequence of a new microorganism.</title>
        <authorList>
            <person name="Zi Z."/>
        </authorList>
    </citation>
    <scope>NUCLEOTIDE SEQUENCE [LARGE SCALE GENOMIC DNA]</scope>
    <source>
        <strain evidence="3 4">WGZ8</strain>
    </source>
</reference>
<dbReference type="Gene3D" id="3.40.50.850">
    <property type="entry name" value="Isochorismatase-like"/>
    <property type="match status" value="1"/>
</dbReference>
<dbReference type="Pfam" id="PF00857">
    <property type="entry name" value="Isochorismatase"/>
    <property type="match status" value="1"/>
</dbReference>
<protein>
    <submittedName>
        <fullName evidence="3">Cysteine hydrolase</fullName>
    </submittedName>
</protein>
<feature type="domain" description="Isochorismatase-like" evidence="2">
    <location>
        <begin position="17"/>
        <end position="179"/>
    </location>
</feature>
<proteinExistence type="predicted"/>
<dbReference type="EMBL" id="JAIRBM010000023">
    <property type="protein sequence ID" value="MBZ6078881.1"/>
    <property type="molecule type" value="Genomic_DNA"/>
</dbReference>
<sequence length="198" mass="21622">MAVIPLRSYVDSSAVPTLVLVDLQQEYVSPPRGLAMQQAEQALEKCREALVHARTMGFPVAFVRWLGHSAFFNTSAPFSRWIEGFEPTGGDMIFERDRPSCFASRQFADVMCGTSNIVIAGFAGEAACLSTMIDGFHRGKRITYLADASASHPLGNLDEADVHNVIGKLASIYGEIQTTAEWIISTGQTLLTSVWFNG</sequence>
<dbReference type="SUPFAM" id="SSF52499">
    <property type="entry name" value="Isochorismatase-like hydrolases"/>
    <property type="match status" value="1"/>
</dbReference>
<keyword evidence="1 3" id="KW-0378">Hydrolase</keyword>
<evidence type="ECO:0000313" key="4">
    <source>
        <dbReference type="Proteomes" id="UP000704176"/>
    </source>
</evidence>
<dbReference type="CDD" id="cd00431">
    <property type="entry name" value="cysteine_hydrolases"/>
    <property type="match status" value="1"/>
</dbReference>
<dbReference type="InterPro" id="IPR000868">
    <property type="entry name" value="Isochorismatase-like_dom"/>
</dbReference>
<dbReference type="InterPro" id="IPR050272">
    <property type="entry name" value="Isochorismatase-like_hydrls"/>
</dbReference>
<dbReference type="PANTHER" id="PTHR43540">
    <property type="entry name" value="PEROXYUREIDOACRYLATE/UREIDOACRYLATE AMIDOHYDROLASE-RELATED"/>
    <property type="match status" value="1"/>
</dbReference>
<evidence type="ECO:0000256" key="1">
    <source>
        <dbReference type="ARBA" id="ARBA00022801"/>
    </source>
</evidence>
<dbReference type="Proteomes" id="UP000704176">
    <property type="component" value="Unassembled WGS sequence"/>
</dbReference>
<evidence type="ECO:0000259" key="2">
    <source>
        <dbReference type="Pfam" id="PF00857"/>
    </source>
</evidence>